<name>A0A439D8F5_9PEZI</name>
<evidence type="ECO:0000313" key="1">
    <source>
        <dbReference type="EMBL" id="RWA10684.1"/>
    </source>
</evidence>
<evidence type="ECO:0000313" key="2">
    <source>
        <dbReference type="Proteomes" id="UP000286045"/>
    </source>
</evidence>
<protein>
    <submittedName>
        <fullName evidence="1">Uncharacterized protein</fullName>
    </submittedName>
</protein>
<dbReference type="AlphaFoldDB" id="A0A439D8F5"/>
<dbReference type="Proteomes" id="UP000286045">
    <property type="component" value="Unassembled WGS sequence"/>
</dbReference>
<accession>A0A439D8F5</accession>
<dbReference type="EMBL" id="RYZI01000105">
    <property type="protein sequence ID" value="RWA10684.1"/>
    <property type="molecule type" value="Genomic_DNA"/>
</dbReference>
<organism evidence="1 2">
    <name type="scientific">Xylaria grammica</name>
    <dbReference type="NCBI Taxonomy" id="363999"/>
    <lineage>
        <taxon>Eukaryota</taxon>
        <taxon>Fungi</taxon>
        <taxon>Dikarya</taxon>
        <taxon>Ascomycota</taxon>
        <taxon>Pezizomycotina</taxon>
        <taxon>Sordariomycetes</taxon>
        <taxon>Xylariomycetidae</taxon>
        <taxon>Xylariales</taxon>
        <taxon>Xylariaceae</taxon>
        <taxon>Xylaria</taxon>
    </lineage>
</organism>
<comment type="caution">
    <text evidence="1">The sequence shown here is derived from an EMBL/GenBank/DDBJ whole genome shotgun (WGS) entry which is preliminary data.</text>
</comment>
<gene>
    <name evidence="1" type="ORF">EKO27_g4419</name>
</gene>
<sequence>MPSLARMGWRPSADDLMKPTADFEPPCIRSSLKVRAVKYLRRKLAIIKKEAPSEQCRLRCLAGSPPPPLGQVLGSEERVRTNISYDDYGSDDMLYDDDLEGEIPAATGLGWDASSTSSWGSNTSSINEGLASYSVLSFDDSQATKESVPQHPPKETTEDILETEDNGCAITEELDCQWSVVLVAKLDNST</sequence>
<reference evidence="1 2" key="1">
    <citation type="submission" date="2018-12" db="EMBL/GenBank/DDBJ databases">
        <title>Draft genome sequence of Xylaria grammica IHI A82.</title>
        <authorList>
            <person name="Buettner E."/>
            <person name="Kellner H."/>
        </authorList>
    </citation>
    <scope>NUCLEOTIDE SEQUENCE [LARGE SCALE GENOMIC DNA]</scope>
    <source>
        <strain evidence="1 2">IHI A82</strain>
    </source>
</reference>
<proteinExistence type="predicted"/>
<keyword evidence="2" id="KW-1185">Reference proteome</keyword>